<dbReference type="EMBL" id="JBITYG010000018">
    <property type="protein sequence ID" value="MFI9106370.1"/>
    <property type="molecule type" value="Genomic_DNA"/>
</dbReference>
<proteinExistence type="predicted"/>
<dbReference type="Proteomes" id="UP001614394">
    <property type="component" value="Unassembled WGS sequence"/>
</dbReference>
<dbReference type="RefSeq" id="WP_399657825.1">
    <property type="nucleotide sequence ID" value="NZ_JBITYG010000018.1"/>
</dbReference>
<evidence type="ECO:0000313" key="1">
    <source>
        <dbReference type="EMBL" id="MFI9106370.1"/>
    </source>
</evidence>
<sequence length="179" mass="20452">MAKPLLFLDIDGVLNPVLPSAEFTAYDILDHTVLLSAAHGAWLRELSAVYELTWASTWEHEANRHIAPRLGLPVLPVVEFGRYRPRPGDPRLPRADLFTGRKWAPILRHAAGRPFAWIDDVIPRRLARQARFRPDRVLLRINPGHGLNRGHVDRLLNRGPLPTRSVRLARRESLTVHQF</sequence>
<organism evidence="1 2">
    <name type="scientific">Streptomyces fildesensis</name>
    <dbReference type="NCBI Taxonomy" id="375757"/>
    <lineage>
        <taxon>Bacteria</taxon>
        <taxon>Bacillati</taxon>
        <taxon>Actinomycetota</taxon>
        <taxon>Actinomycetes</taxon>
        <taxon>Kitasatosporales</taxon>
        <taxon>Streptomycetaceae</taxon>
        <taxon>Streptomyces</taxon>
    </lineage>
</organism>
<name>A0ABW8CIT3_9ACTN</name>
<dbReference type="Pfam" id="PF18143">
    <property type="entry name" value="HAD_SAK_2"/>
    <property type="match status" value="1"/>
</dbReference>
<comment type="caution">
    <text evidence="1">The sequence shown here is derived from an EMBL/GenBank/DDBJ whole genome shotgun (WGS) entry which is preliminary data.</text>
</comment>
<evidence type="ECO:0000313" key="2">
    <source>
        <dbReference type="Proteomes" id="UP001614394"/>
    </source>
</evidence>
<keyword evidence="2" id="KW-1185">Reference proteome</keyword>
<accession>A0ABW8CIT3</accession>
<gene>
    <name evidence="1" type="ORF">ACIGXA_38290</name>
</gene>
<reference evidence="1 2" key="1">
    <citation type="submission" date="2024-10" db="EMBL/GenBank/DDBJ databases">
        <title>The Natural Products Discovery Center: Release of the First 8490 Sequenced Strains for Exploring Actinobacteria Biosynthetic Diversity.</title>
        <authorList>
            <person name="Kalkreuter E."/>
            <person name="Kautsar S.A."/>
            <person name="Yang D."/>
            <person name="Bader C.D."/>
            <person name="Teijaro C.N."/>
            <person name="Fluegel L."/>
            <person name="Davis C.M."/>
            <person name="Simpson J.R."/>
            <person name="Lauterbach L."/>
            <person name="Steele A.D."/>
            <person name="Gui C."/>
            <person name="Meng S."/>
            <person name="Li G."/>
            <person name="Viehrig K."/>
            <person name="Ye F."/>
            <person name="Su P."/>
            <person name="Kiefer A.F."/>
            <person name="Nichols A."/>
            <person name="Cepeda A.J."/>
            <person name="Yan W."/>
            <person name="Fan B."/>
            <person name="Jiang Y."/>
            <person name="Adhikari A."/>
            <person name="Zheng C.-J."/>
            <person name="Schuster L."/>
            <person name="Cowan T.M."/>
            <person name="Smanski M.J."/>
            <person name="Chevrette M.G."/>
            <person name="De Carvalho L.P.S."/>
            <person name="Shen B."/>
        </authorList>
    </citation>
    <scope>NUCLEOTIDE SEQUENCE [LARGE SCALE GENOMIC DNA]</scope>
    <source>
        <strain evidence="1 2">NPDC053399</strain>
    </source>
</reference>
<protein>
    <submittedName>
        <fullName evidence="1">HAD domain-containing protein</fullName>
    </submittedName>
</protein>